<dbReference type="RefSeq" id="WP_264773566.1">
    <property type="nucleotide sequence ID" value="NZ_JAPDOG010000038.1"/>
</dbReference>
<reference evidence="1 2" key="1">
    <citation type="submission" date="2022-10" db="EMBL/GenBank/DDBJ databases">
        <title>Defluviimonas sp. CAU 1641 isolated from mud.</title>
        <authorList>
            <person name="Kim W."/>
        </authorList>
    </citation>
    <scope>NUCLEOTIDE SEQUENCE [LARGE SCALE GENOMIC DNA]</scope>
    <source>
        <strain evidence="1 2">CAU 1641</strain>
    </source>
</reference>
<evidence type="ECO:0000313" key="1">
    <source>
        <dbReference type="EMBL" id="MCW3784316.1"/>
    </source>
</evidence>
<accession>A0ABT3J9G4</accession>
<evidence type="ECO:0000313" key="2">
    <source>
        <dbReference type="Proteomes" id="UP001207582"/>
    </source>
</evidence>
<keyword evidence="2" id="KW-1185">Reference proteome</keyword>
<organism evidence="1 2">
    <name type="scientific">Defluviimonas salinarum</name>
    <dbReference type="NCBI Taxonomy" id="2992147"/>
    <lineage>
        <taxon>Bacteria</taxon>
        <taxon>Pseudomonadati</taxon>
        <taxon>Pseudomonadota</taxon>
        <taxon>Alphaproteobacteria</taxon>
        <taxon>Rhodobacterales</taxon>
        <taxon>Paracoccaceae</taxon>
        <taxon>Albidovulum</taxon>
    </lineage>
</organism>
<proteinExistence type="predicted"/>
<gene>
    <name evidence="1" type="ORF">OM960_22570</name>
</gene>
<sequence>MSIEISIVEMDNLPARIRLEQKPWKSGGLVAPVIDPDGEERGTADMLLVGTIPQVADRVKSPDGRLVPAPKATLVLTVPFERAVTRIIAGKDGRNVTRAEILAAIHETYAEAYRLEGAAVAPEPAGGGTEGPIGIFGENWGALVIEDIFIHKIGDDYWVAPVVGT</sequence>
<comment type="caution">
    <text evidence="1">The sequence shown here is derived from an EMBL/GenBank/DDBJ whole genome shotgun (WGS) entry which is preliminary data.</text>
</comment>
<dbReference type="Proteomes" id="UP001207582">
    <property type="component" value="Unassembled WGS sequence"/>
</dbReference>
<name>A0ABT3J9G4_9RHOB</name>
<dbReference type="EMBL" id="JAPDOG010000038">
    <property type="protein sequence ID" value="MCW3784316.1"/>
    <property type="molecule type" value="Genomic_DNA"/>
</dbReference>
<protein>
    <submittedName>
        <fullName evidence="1">Uncharacterized protein</fullName>
    </submittedName>
</protein>